<dbReference type="EMBL" id="CP016809">
    <property type="protein sequence ID" value="ANY73261.1"/>
    <property type="molecule type" value="Genomic_DNA"/>
</dbReference>
<name>A0A1B2DZX8_9BACL</name>
<evidence type="ECO:0000313" key="1">
    <source>
        <dbReference type="EMBL" id="ANY73261.1"/>
    </source>
</evidence>
<dbReference type="PANTHER" id="PTHR42716:SF1">
    <property type="entry name" value="SLL0471 PROTEIN"/>
    <property type="match status" value="1"/>
</dbReference>
<dbReference type="Gene3D" id="3.50.50.60">
    <property type="entry name" value="FAD/NAD(P)-binding domain"/>
    <property type="match status" value="1"/>
</dbReference>
<dbReference type="InterPro" id="IPR005288">
    <property type="entry name" value="NadB"/>
</dbReference>
<sequence>MSQHREADIIILGGGLGGCAAALAAARSGKRVIMTEAGDWIGGQITSQGVPPDEHPWIEQFGCTASYREFRARVRQYYQSWFPLKPEARASEHFNPGSALVSTIAHEPRAALAVLRDMLAPYIHSGRLVILTEHVLTQAESDDDRVTAVSLRNVKSGNEITLTGGLFLDATEEGDLLPLAGIEYVTGAESMEETGEPHALSGSPDPMDMQAFTWCFAVDYLEGEDHTIPKPDRYDFWKTYQADFWPDRMLSWSGLVPHTLEPVTYSLFPDGKSFSLWKYRQILDREHFAAGAFDSSVTIVNWPQNDYWLGPIIDVSPEEREKHLKEARSLSLSLLYWMQTEAPRPDGGAGYPGLRLRPDVLGTEDGLAKAPYIRESRRIRAEFTVKEQHVASDCLPDGKAAEFFDSVGVGCYRIDLHPSTGQRTYIDISSLPFQIPMGSLIPVRVSNVLAACKNIGTTHITNGCYRLHPVEWNIGESAGYLAAYCVEHGLKPSEVRRDPERLEAFQQLLVRQGIELSWPSIHAV</sequence>
<protein>
    <submittedName>
        <fullName evidence="1">FAD-dependent oxidoreductase</fullName>
    </submittedName>
</protein>
<dbReference type="RefSeq" id="WP_099477750.1">
    <property type="nucleotide sequence ID" value="NZ_CP016809.1"/>
</dbReference>
<proteinExistence type="predicted"/>
<gene>
    <name evidence="1" type="ORF">BBD41_12095</name>
</gene>
<dbReference type="AlphaFoldDB" id="A0A1B2DZX8"/>
<dbReference type="InterPro" id="IPR036188">
    <property type="entry name" value="FAD/NAD-bd_sf"/>
</dbReference>
<dbReference type="PANTHER" id="PTHR42716">
    <property type="entry name" value="L-ASPARTATE OXIDASE"/>
    <property type="match status" value="1"/>
</dbReference>
<reference evidence="1" key="1">
    <citation type="submission" date="2016-08" db="EMBL/GenBank/DDBJ databases">
        <title>Complete Genome Seqeunce of Paenibacillus sp. nov. IHBB 9852 from high altitute lake of Indian trans-Himalayas.</title>
        <authorList>
            <person name="Kiran S."/>
            <person name="Swarnkar M.K."/>
            <person name="Rana A."/>
            <person name="Tewari R."/>
            <person name="Gulati A."/>
        </authorList>
    </citation>
    <scope>NUCLEOTIDE SEQUENCE [LARGE SCALE GENOMIC DNA]</scope>
    <source>
        <strain evidence="1">IHBB 9852</strain>
    </source>
</reference>
<dbReference type="GO" id="GO:0008734">
    <property type="term" value="F:L-aspartate oxidase activity"/>
    <property type="evidence" value="ECO:0007669"/>
    <property type="project" value="InterPro"/>
</dbReference>
<dbReference type="Pfam" id="PF12831">
    <property type="entry name" value="FAD_oxidored"/>
    <property type="match status" value="1"/>
</dbReference>
<dbReference type="KEGG" id="pib:BBD41_12095"/>
<accession>A0A1B2DZX8</accession>
<dbReference type="SUPFAM" id="SSF51905">
    <property type="entry name" value="FAD/NAD(P)-binding domain"/>
    <property type="match status" value="1"/>
</dbReference>
<dbReference type="PRINTS" id="PR00411">
    <property type="entry name" value="PNDRDTASEI"/>
</dbReference>
<organism evidence="1">
    <name type="scientific">Paenibacillus ihbetae</name>
    <dbReference type="NCBI Taxonomy" id="1870820"/>
    <lineage>
        <taxon>Bacteria</taxon>
        <taxon>Bacillati</taxon>
        <taxon>Bacillota</taxon>
        <taxon>Bacilli</taxon>
        <taxon>Bacillales</taxon>
        <taxon>Paenibacillaceae</taxon>
        <taxon>Paenibacillus</taxon>
    </lineage>
</organism>
<dbReference type="PROSITE" id="PS51257">
    <property type="entry name" value="PROKAR_LIPOPROTEIN"/>
    <property type="match status" value="1"/>
</dbReference>
<dbReference type="GO" id="GO:0009435">
    <property type="term" value="P:NAD+ biosynthetic process"/>
    <property type="evidence" value="ECO:0007669"/>
    <property type="project" value="InterPro"/>
</dbReference>